<accession>A0AAN8K1A8</accession>
<dbReference type="GO" id="GO:0005759">
    <property type="term" value="C:mitochondrial matrix"/>
    <property type="evidence" value="ECO:0007669"/>
    <property type="project" value="UniProtKB-ARBA"/>
</dbReference>
<reference evidence="12 13" key="1">
    <citation type="submission" date="2024-01" db="EMBL/GenBank/DDBJ databases">
        <title>The genome of the rayed Mediterranean limpet Patella caerulea (Linnaeus, 1758).</title>
        <authorList>
            <person name="Anh-Thu Weber A."/>
            <person name="Halstead-Nussloch G."/>
        </authorList>
    </citation>
    <scope>NUCLEOTIDE SEQUENCE [LARGE SCALE GENOMIC DNA]</scope>
    <source>
        <strain evidence="12">AATW-2023a</strain>
        <tissue evidence="12">Whole specimen</tissue>
    </source>
</reference>
<evidence type="ECO:0000256" key="5">
    <source>
        <dbReference type="ARBA" id="ARBA00022679"/>
    </source>
</evidence>
<dbReference type="GO" id="GO:1902775">
    <property type="term" value="P:mitochondrial large ribosomal subunit assembly"/>
    <property type="evidence" value="ECO:0007669"/>
    <property type="project" value="UniProtKB-ARBA"/>
</dbReference>
<dbReference type="InterPro" id="IPR002877">
    <property type="entry name" value="RNA_MeTrfase_FtsJ_dom"/>
</dbReference>
<keyword evidence="4" id="KW-0489">Methyltransferase</keyword>
<dbReference type="Gene3D" id="3.40.50.150">
    <property type="entry name" value="Vaccinia Virus protein VP39"/>
    <property type="match status" value="1"/>
</dbReference>
<dbReference type="AlphaFoldDB" id="A0AAN8K1A8"/>
<dbReference type="EMBL" id="JAZGQO010000004">
    <property type="protein sequence ID" value="KAK6187165.1"/>
    <property type="molecule type" value="Genomic_DNA"/>
</dbReference>
<dbReference type="PANTHER" id="PTHR10920:SF18">
    <property type="entry name" value="RRNA METHYLTRANSFERASE 2, MITOCHONDRIAL"/>
    <property type="match status" value="1"/>
</dbReference>
<proteinExistence type="inferred from homology"/>
<dbReference type="SUPFAM" id="SSF53335">
    <property type="entry name" value="S-adenosyl-L-methionine-dependent methyltransferases"/>
    <property type="match status" value="1"/>
</dbReference>
<dbReference type="InterPro" id="IPR015507">
    <property type="entry name" value="rRNA-MeTfrase_E"/>
</dbReference>
<keyword evidence="8" id="KW-0496">Mitochondrion</keyword>
<evidence type="ECO:0000256" key="4">
    <source>
        <dbReference type="ARBA" id="ARBA00022603"/>
    </source>
</evidence>
<evidence type="ECO:0000256" key="7">
    <source>
        <dbReference type="ARBA" id="ARBA00022946"/>
    </source>
</evidence>
<comment type="subcellular location">
    <subcellularLocation>
        <location evidence="1">Mitochondrion</location>
    </subcellularLocation>
</comment>
<name>A0AAN8K1A8_PATCE</name>
<evidence type="ECO:0000256" key="3">
    <source>
        <dbReference type="ARBA" id="ARBA00022552"/>
    </source>
</evidence>
<keyword evidence="13" id="KW-1185">Reference proteome</keyword>
<evidence type="ECO:0000313" key="13">
    <source>
        <dbReference type="Proteomes" id="UP001347796"/>
    </source>
</evidence>
<evidence type="ECO:0000256" key="10">
    <source>
        <dbReference type="PIRSR" id="PIRSR005461-1"/>
    </source>
</evidence>
<sequence length="268" mass="29780">MAFSMTLRCNGISGLLTSSVCRFSPYNNSQNKCKFSVTENVSKTVPKNIKGKSKGSQEWLRRQLNDPYVKKAQSENYRCRSAYKLLEIDKRFNILKPGNTVIDCGAAPGSWCQVAVEKINKNSDLSSVNAGTVIGVDLQHFVDIEGVHVIGGADFTEKDTQSKIMEILNGKKADVILSDMAPKASGIKSMDHELIIELCVKVLKFGIEVLKPAGTILCKIWMGYNQKQLEDAMKHLFESVQVVKPLSSRTDSAEIFLLAQNFKKLKLK</sequence>
<keyword evidence="5" id="KW-0808">Transferase</keyword>
<gene>
    <name evidence="12" type="ORF">SNE40_005251</name>
</gene>
<evidence type="ECO:0000256" key="6">
    <source>
        <dbReference type="ARBA" id="ARBA00022691"/>
    </source>
</evidence>
<dbReference type="GO" id="GO:0008650">
    <property type="term" value="F:rRNA (uridine-2'-O-)-methyltransferase activity"/>
    <property type="evidence" value="ECO:0007669"/>
    <property type="project" value="TreeGrafter"/>
</dbReference>
<dbReference type="PIRSF" id="PIRSF005461">
    <property type="entry name" value="23S_rRNA_mtase"/>
    <property type="match status" value="1"/>
</dbReference>
<keyword evidence="3" id="KW-0698">rRNA processing</keyword>
<evidence type="ECO:0000259" key="11">
    <source>
        <dbReference type="Pfam" id="PF01728"/>
    </source>
</evidence>
<dbReference type="InterPro" id="IPR029063">
    <property type="entry name" value="SAM-dependent_MTases_sf"/>
</dbReference>
<dbReference type="Proteomes" id="UP001347796">
    <property type="component" value="Unassembled WGS sequence"/>
</dbReference>
<dbReference type="PANTHER" id="PTHR10920">
    <property type="entry name" value="RIBOSOMAL RNA METHYLTRANSFERASE"/>
    <property type="match status" value="1"/>
</dbReference>
<keyword evidence="6 10" id="KW-0949">S-adenosyl-L-methionine</keyword>
<feature type="active site" description="Proton acceptor" evidence="10">
    <location>
        <position position="219"/>
    </location>
</feature>
<keyword evidence="7" id="KW-0809">Transit peptide</keyword>
<evidence type="ECO:0000256" key="2">
    <source>
        <dbReference type="ARBA" id="ARBA00009258"/>
    </source>
</evidence>
<evidence type="ECO:0000256" key="8">
    <source>
        <dbReference type="ARBA" id="ARBA00023128"/>
    </source>
</evidence>
<evidence type="ECO:0000256" key="9">
    <source>
        <dbReference type="ARBA" id="ARBA00041184"/>
    </source>
</evidence>
<organism evidence="12 13">
    <name type="scientific">Patella caerulea</name>
    <name type="common">Rayed Mediterranean limpet</name>
    <dbReference type="NCBI Taxonomy" id="87958"/>
    <lineage>
        <taxon>Eukaryota</taxon>
        <taxon>Metazoa</taxon>
        <taxon>Spiralia</taxon>
        <taxon>Lophotrochozoa</taxon>
        <taxon>Mollusca</taxon>
        <taxon>Gastropoda</taxon>
        <taxon>Patellogastropoda</taxon>
        <taxon>Patelloidea</taxon>
        <taxon>Patellidae</taxon>
        <taxon>Patella</taxon>
    </lineage>
</organism>
<comment type="caution">
    <text evidence="12">The sequence shown here is derived from an EMBL/GenBank/DDBJ whole genome shotgun (WGS) entry which is preliminary data.</text>
</comment>
<dbReference type="FunFam" id="3.40.50.150:FF:000129">
    <property type="entry name" value="Mitochondrial rRNA methyltransferase 2"/>
    <property type="match status" value="1"/>
</dbReference>
<evidence type="ECO:0000256" key="1">
    <source>
        <dbReference type="ARBA" id="ARBA00004173"/>
    </source>
</evidence>
<dbReference type="HAMAP" id="MF_01547">
    <property type="entry name" value="RNA_methyltr_E"/>
    <property type="match status" value="1"/>
</dbReference>
<evidence type="ECO:0000313" key="12">
    <source>
        <dbReference type="EMBL" id="KAK6187165.1"/>
    </source>
</evidence>
<feature type="domain" description="Ribosomal RNA methyltransferase FtsJ" evidence="11">
    <location>
        <begin position="77"/>
        <end position="262"/>
    </location>
</feature>
<dbReference type="InterPro" id="IPR050082">
    <property type="entry name" value="RNA_methyltr_RlmE"/>
</dbReference>
<comment type="similarity">
    <text evidence="2">Belongs to the class I-like SAM-binding methyltransferase superfamily. RNA methyltransferase RlmE family.</text>
</comment>
<dbReference type="Pfam" id="PF01728">
    <property type="entry name" value="FtsJ"/>
    <property type="match status" value="1"/>
</dbReference>
<protein>
    <recommendedName>
        <fullName evidence="9">rRNA methyltransferase 2, mitochondrial</fullName>
    </recommendedName>
</protein>